<evidence type="ECO:0000256" key="1">
    <source>
        <dbReference type="SAM" id="Coils"/>
    </source>
</evidence>
<dbReference type="EMBL" id="JAIVEX010000008">
    <property type="protein sequence ID" value="MDB0523275.1"/>
    <property type="molecule type" value="Genomic_DNA"/>
</dbReference>
<evidence type="ECO:0000313" key="3">
    <source>
        <dbReference type="Proteomes" id="UP001143674"/>
    </source>
</evidence>
<dbReference type="RefSeq" id="WP_184848330.1">
    <property type="nucleotide sequence ID" value="NZ_JABZEH010000001.1"/>
</dbReference>
<reference evidence="2" key="1">
    <citation type="submission" date="2021-09" db="EMBL/GenBank/DDBJ databases">
        <title>Genomic analysis of Ralstonia spp.</title>
        <authorList>
            <person name="Aburjaile F."/>
            <person name="Ariute J.C."/>
            <person name="Pais A.K.L."/>
            <person name="Albuquerque G.M.R."/>
            <person name="Silva A.M.F."/>
            <person name="Brenig B."/>
            <person name="Azevedo V."/>
            <person name="Matiuzzi M."/>
            <person name="Ramos R."/>
            <person name="Goes-Neto A."/>
            <person name="Soares S."/>
            <person name="Iseppon A.M.B."/>
            <person name="Souza E."/>
            <person name="Gama M."/>
        </authorList>
    </citation>
    <scope>NUCLEOTIDE SEQUENCE</scope>
    <source>
        <strain evidence="2">B4</strain>
    </source>
</reference>
<dbReference type="Proteomes" id="UP001143674">
    <property type="component" value="Unassembled WGS sequence"/>
</dbReference>
<gene>
    <name evidence="2" type="ORF">LBW55_16865</name>
</gene>
<name>A0AAE3NJS5_RALSL</name>
<accession>A0AAE3NJS5</accession>
<evidence type="ECO:0008006" key="4">
    <source>
        <dbReference type="Google" id="ProtNLM"/>
    </source>
</evidence>
<feature type="coiled-coil region" evidence="1">
    <location>
        <begin position="359"/>
        <end position="393"/>
    </location>
</feature>
<sequence>MLRIRKILLRGNGVDDSYVEFDSGANIIAGESDTGKSYLVRCLDYIFGAEKLKKHLKEAVSYTHLFVELENSEQSFLTLERHLTGGNLFAHRTKIEDIKAAGEEISPVRKGKSKGPDVTSVVFPFCNIKEARLRKNVRGETQRLSIRTLAPIFLVDEVSIIDEHSPITGRPGFDDTARKRMLSFLLSGKDDEGIVAAEKDEVVRARLKAKLEVVEDLLRPLDERFATSDRDTPADPTSEYDELIGNLTKELEAVRFATAVLHGNSRAATKRSVHADSQLLGVSEILSKYHLLNERYRSDLERLDFLAEGSHYFDSLQEVPCPLCEQKMAHGHTETNAPVDGQSVRRAASAEAAKIHAYRADLEIAIGSLELRRDELTEEKREADAALGELQETLAWTFAPMLKDTTERLEVLIGLRGVEEAERVERERWLSLLELRESIEASLAERGQTKQEWDALPSEPLRGLCAEIETVLTEWHWQGTPHVAFDEKEFDIVVDGQARQSHGKGVRAVLYAAFVIGLLRFCAANRLPHPGVVIIDSPLTSYKKKAAKEVSGSDEPIDAGVEAGFWHSLTSVPKDVQIIVIENKEPPTSVGDEVHYEWFAGEYANTGERAALIPAVAAQT</sequence>
<comment type="caution">
    <text evidence="2">The sequence shown here is derived from an EMBL/GenBank/DDBJ whole genome shotgun (WGS) entry which is preliminary data.</text>
</comment>
<evidence type="ECO:0000313" key="2">
    <source>
        <dbReference type="EMBL" id="MDB0523275.1"/>
    </source>
</evidence>
<dbReference type="InterPro" id="IPR027417">
    <property type="entry name" value="P-loop_NTPase"/>
</dbReference>
<organism evidence="2 3">
    <name type="scientific">Ralstonia solanacearum</name>
    <name type="common">Pseudomonas solanacearum</name>
    <dbReference type="NCBI Taxonomy" id="305"/>
    <lineage>
        <taxon>Bacteria</taxon>
        <taxon>Pseudomonadati</taxon>
        <taxon>Pseudomonadota</taxon>
        <taxon>Betaproteobacteria</taxon>
        <taxon>Burkholderiales</taxon>
        <taxon>Burkholderiaceae</taxon>
        <taxon>Ralstonia</taxon>
        <taxon>Ralstonia solanacearum species complex</taxon>
    </lineage>
</organism>
<dbReference type="AlphaFoldDB" id="A0AAE3NJS5"/>
<protein>
    <recommendedName>
        <fullName evidence="4">Rad50/SbcC-type AAA domain-containing protein</fullName>
    </recommendedName>
</protein>
<keyword evidence="1" id="KW-0175">Coiled coil</keyword>
<proteinExistence type="predicted"/>
<dbReference type="Gene3D" id="3.40.50.300">
    <property type="entry name" value="P-loop containing nucleotide triphosphate hydrolases"/>
    <property type="match status" value="1"/>
</dbReference>